<keyword evidence="1" id="KW-0732">Signal</keyword>
<dbReference type="AlphaFoldDB" id="A0A5B8JPM0"/>
<evidence type="ECO:0008006" key="4">
    <source>
        <dbReference type="Google" id="ProtNLM"/>
    </source>
</evidence>
<reference evidence="2 3" key="1">
    <citation type="submission" date="2019-07" db="EMBL/GenBank/DDBJ databases">
        <authorList>
            <person name="Zhu P."/>
        </authorList>
    </citation>
    <scope>NUCLEOTIDE SEQUENCE [LARGE SCALE GENOMIC DNA]</scope>
    <source>
        <strain evidence="2 3">SSL-25</strain>
    </source>
</reference>
<evidence type="ECO:0000313" key="3">
    <source>
        <dbReference type="Proteomes" id="UP000320580"/>
    </source>
</evidence>
<dbReference type="KEGG" id="sqz:FQU76_27410"/>
<name>A0A5B8JPM0_9ACTN</name>
<evidence type="ECO:0000313" key="2">
    <source>
        <dbReference type="EMBL" id="QDY79643.1"/>
    </source>
</evidence>
<dbReference type="RefSeq" id="WP_146482928.1">
    <property type="nucleotide sequence ID" value="NZ_CP042266.1"/>
</dbReference>
<dbReference type="Proteomes" id="UP000320580">
    <property type="component" value="Chromosome"/>
</dbReference>
<dbReference type="EMBL" id="CP042266">
    <property type="protein sequence ID" value="QDY79643.1"/>
    <property type="molecule type" value="Genomic_DNA"/>
</dbReference>
<feature type="signal peptide" evidence="1">
    <location>
        <begin position="1"/>
        <end position="29"/>
    </location>
</feature>
<evidence type="ECO:0000256" key="1">
    <source>
        <dbReference type="SAM" id="SignalP"/>
    </source>
</evidence>
<accession>A0A5B8JPM0</accession>
<protein>
    <recommendedName>
        <fullName evidence="4">Peptidase inhibitor family I36 protein</fullName>
    </recommendedName>
</protein>
<feature type="chain" id="PRO_5023040170" description="Peptidase inhibitor family I36 protein" evidence="1">
    <location>
        <begin position="30"/>
        <end position="211"/>
    </location>
</feature>
<dbReference type="Pfam" id="PF03995">
    <property type="entry name" value="Inhibitor_I36"/>
    <property type="match status" value="2"/>
</dbReference>
<sequence>MTNRFARTVRGVRLIAVALATVAGTALFAAPSASPAENCGTHQVCVWDQDDNQGQIIRFDAPTDGTCISATQTWPDGTTAAVRSVYNQLDTGSVAQLTPSDCSGETIGEVLGHKTGANTQDVGSFRVFRGCAPGNVCFWANGDFTGEMATKPWANFCQNTRGITATAVYNNSGSTINLYAGNFCLGANWLRTIETGKAAPLSEWVGRWNLA</sequence>
<keyword evidence="3" id="KW-1185">Reference proteome</keyword>
<organism evidence="2 3">
    <name type="scientific">Streptomyces qinzhouensis</name>
    <dbReference type="NCBI Taxonomy" id="2599401"/>
    <lineage>
        <taxon>Bacteria</taxon>
        <taxon>Bacillati</taxon>
        <taxon>Actinomycetota</taxon>
        <taxon>Actinomycetes</taxon>
        <taxon>Kitasatosporales</taxon>
        <taxon>Streptomycetaceae</taxon>
        <taxon>Streptomyces</taxon>
    </lineage>
</organism>
<proteinExistence type="predicted"/>
<gene>
    <name evidence="2" type="ORF">FQU76_27410</name>
</gene>
<dbReference type="OrthoDB" id="3693623at2"/>